<dbReference type="SMART" id="SM00448">
    <property type="entry name" value="REC"/>
    <property type="match status" value="1"/>
</dbReference>
<feature type="DNA-binding region" description="OmpR/PhoB-type" evidence="7">
    <location>
        <begin position="125"/>
        <end position="223"/>
    </location>
</feature>
<dbReference type="PANTHER" id="PTHR48111:SF76">
    <property type="entry name" value="TWO-COMPONENT RESPONSE REGULATOR"/>
    <property type="match status" value="1"/>
</dbReference>
<keyword evidence="1 6" id="KW-0597">Phosphoprotein</keyword>
<dbReference type="SMART" id="SM00862">
    <property type="entry name" value="Trans_reg_C"/>
    <property type="match status" value="1"/>
</dbReference>
<reference evidence="10 11" key="1">
    <citation type="journal article" date="2015" name="Genome Announc.">
        <title>Genome Assemblies of Three Soil-Associated Devosia species: D. insulae, D. limi, and D. soli.</title>
        <authorList>
            <person name="Hassan Y.I."/>
            <person name="Lepp D."/>
            <person name="Zhou T."/>
        </authorList>
    </citation>
    <scope>NUCLEOTIDE SEQUENCE [LARGE SCALE GENOMIC DNA]</scope>
    <source>
        <strain evidence="10 11">DS-56</strain>
    </source>
</reference>
<dbReference type="InterPro" id="IPR001867">
    <property type="entry name" value="OmpR/PhoB-type_DNA-bd"/>
</dbReference>
<dbReference type="InterPro" id="IPR039420">
    <property type="entry name" value="WalR-like"/>
</dbReference>
<dbReference type="SUPFAM" id="SSF52172">
    <property type="entry name" value="CheY-like"/>
    <property type="match status" value="1"/>
</dbReference>
<dbReference type="Proteomes" id="UP000095463">
    <property type="component" value="Unassembled WGS sequence"/>
</dbReference>
<dbReference type="Gene3D" id="1.10.10.10">
    <property type="entry name" value="Winged helix-like DNA-binding domain superfamily/Winged helix DNA-binding domain"/>
    <property type="match status" value="1"/>
</dbReference>
<dbReference type="PANTHER" id="PTHR48111">
    <property type="entry name" value="REGULATOR OF RPOS"/>
    <property type="match status" value="1"/>
</dbReference>
<dbReference type="InterPro" id="IPR011006">
    <property type="entry name" value="CheY-like_superfamily"/>
</dbReference>
<dbReference type="OrthoDB" id="5297525at2"/>
<feature type="modified residue" description="4-aspartylphosphate" evidence="6">
    <location>
        <position position="51"/>
    </location>
</feature>
<dbReference type="FunFam" id="1.10.10.10:FF:000005">
    <property type="entry name" value="Two-component system response regulator"/>
    <property type="match status" value="1"/>
</dbReference>
<accession>A0A1E5XLR8</accession>
<dbReference type="InterPro" id="IPR001789">
    <property type="entry name" value="Sig_transdc_resp-reg_receiver"/>
</dbReference>
<keyword evidence="3" id="KW-0805">Transcription regulation</keyword>
<proteinExistence type="predicted"/>
<dbReference type="Pfam" id="PF00072">
    <property type="entry name" value="Response_reg"/>
    <property type="match status" value="1"/>
</dbReference>
<gene>
    <name evidence="10" type="ORF">VW23_025290</name>
</gene>
<evidence type="ECO:0000256" key="7">
    <source>
        <dbReference type="PROSITE-ProRule" id="PRU01091"/>
    </source>
</evidence>
<evidence type="ECO:0000313" key="10">
    <source>
        <dbReference type="EMBL" id="OEO29525.1"/>
    </source>
</evidence>
<dbReference type="EMBL" id="LAJE02000284">
    <property type="protein sequence ID" value="OEO29525.1"/>
    <property type="molecule type" value="Genomic_DNA"/>
</dbReference>
<evidence type="ECO:0000313" key="11">
    <source>
        <dbReference type="Proteomes" id="UP000095463"/>
    </source>
</evidence>
<evidence type="ECO:0000256" key="1">
    <source>
        <dbReference type="ARBA" id="ARBA00022553"/>
    </source>
</evidence>
<dbReference type="InterPro" id="IPR036388">
    <property type="entry name" value="WH-like_DNA-bd_sf"/>
</dbReference>
<dbReference type="PROSITE" id="PS50110">
    <property type="entry name" value="RESPONSE_REGULATORY"/>
    <property type="match status" value="1"/>
</dbReference>
<dbReference type="GO" id="GO:0006355">
    <property type="term" value="P:regulation of DNA-templated transcription"/>
    <property type="evidence" value="ECO:0007669"/>
    <property type="project" value="InterPro"/>
</dbReference>
<keyword evidence="4 7" id="KW-0238">DNA-binding</keyword>
<dbReference type="GO" id="GO:0000976">
    <property type="term" value="F:transcription cis-regulatory region binding"/>
    <property type="evidence" value="ECO:0007669"/>
    <property type="project" value="TreeGrafter"/>
</dbReference>
<comment type="caution">
    <text evidence="10">The sequence shown here is derived from an EMBL/GenBank/DDBJ whole genome shotgun (WGS) entry which is preliminary data.</text>
</comment>
<dbReference type="GO" id="GO:0005829">
    <property type="term" value="C:cytosol"/>
    <property type="evidence" value="ECO:0007669"/>
    <property type="project" value="TreeGrafter"/>
</dbReference>
<evidence type="ECO:0000256" key="5">
    <source>
        <dbReference type="ARBA" id="ARBA00023163"/>
    </source>
</evidence>
<keyword evidence="5" id="KW-0804">Transcription</keyword>
<evidence type="ECO:0000256" key="6">
    <source>
        <dbReference type="PROSITE-ProRule" id="PRU00169"/>
    </source>
</evidence>
<keyword evidence="11" id="KW-1185">Reference proteome</keyword>
<evidence type="ECO:0000256" key="4">
    <source>
        <dbReference type="ARBA" id="ARBA00023125"/>
    </source>
</evidence>
<feature type="domain" description="OmpR/PhoB-type" evidence="9">
    <location>
        <begin position="125"/>
        <end position="223"/>
    </location>
</feature>
<evidence type="ECO:0000259" key="9">
    <source>
        <dbReference type="PROSITE" id="PS51755"/>
    </source>
</evidence>
<evidence type="ECO:0000256" key="3">
    <source>
        <dbReference type="ARBA" id="ARBA00023015"/>
    </source>
</evidence>
<dbReference type="GO" id="GO:0000156">
    <property type="term" value="F:phosphorelay response regulator activity"/>
    <property type="evidence" value="ECO:0007669"/>
    <property type="project" value="TreeGrafter"/>
</dbReference>
<feature type="domain" description="Response regulatory" evidence="8">
    <location>
        <begin position="2"/>
        <end position="116"/>
    </location>
</feature>
<dbReference type="GO" id="GO:0032993">
    <property type="term" value="C:protein-DNA complex"/>
    <property type="evidence" value="ECO:0007669"/>
    <property type="project" value="TreeGrafter"/>
</dbReference>
<dbReference type="RefSeq" id="WP_069911253.1">
    <property type="nucleotide sequence ID" value="NZ_LAJE02000284.1"/>
</dbReference>
<dbReference type="PROSITE" id="PS51755">
    <property type="entry name" value="OMPR_PHOB"/>
    <property type="match status" value="1"/>
</dbReference>
<sequence>MKVVVAEDDRTSSEFIRKGLNQQGHSVEAVFDGRDALTFCLYNSCDVLVLDRMMPGMDGLSVAKALRASGRTMPILFLTSMGDVDDRVEGLMAGGDDYLVKPFHFSELMARITVLARRPQTAEITTRLSLYDLELDLMDHTATRAGTRIELQAKEFAILALLMRNAGRIVTKTMLLEQVWDFNFDPQTTVVETHMSRLRAKIDKPFEVPLIHTTRNTGYSIHAPRQ</sequence>
<dbReference type="Gene3D" id="3.40.50.2300">
    <property type="match status" value="1"/>
</dbReference>
<dbReference type="Pfam" id="PF00486">
    <property type="entry name" value="Trans_reg_C"/>
    <property type="match status" value="1"/>
</dbReference>
<dbReference type="CDD" id="cd00383">
    <property type="entry name" value="trans_reg_C"/>
    <property type="match status" value="1"/>
</dbReference>
<keyword evidence="2" id="KW-0902">Two-component regulatory system</keyword>
<dbReference type="AlphaFoldDB" id="A0A1E5XLR8"/>
<evidence type="ECO:0000256" key="2">
    <source>
        <dbReference type="ARBA" id="ARBA00023012"/>
    </source>
</evidence>
<protein>
    <submittedName>
        <fullName evidence="10">DNA-binding response regulator</fullName>
    </submittedName>
</protein>
<dbReference type="Gene3D" id="6.10.250.690">
    <property type="match status" value="1"/>
</dbReference>
<organism evidence="10 11">
    <name type="scientific">Devosia insulae DS-56</name>
    <dbReference type="NCBI Taxonomy" id="1116389"/>
    <lineage>
        <taxon>Bacteria</taxon>
        <taxon>Pseudomonadati</taxon>
        <taxon>Pseudomonadota</taxon>
        <taxon>Alphaproteobacteria</taxon>
        <taxon>Hyphomicrobiales</taxon>
        <taxon>Devosiaceae</taxon>
        <taxon>Devosia</taxon>
    </lineage>
</organism>
<dbReference type="CDD" id="cd19935">
    <property type="entry name" value="REC_OmpR_CusR-like"/>
    <property type="match status" value="1"/>
</dbReference>
<name>A0A1E5XLR8_9HYPH</name>
<evidence type="ECO:0000259" key="8">
    <source>
        <dbReference type="PROSITE" id="PS50110"/>
    </source>
</evidence>